<evidence type="ECO:0000313" key="1">
    <source>
        <dbReference type="EMBL" id="EEP64939.1"/>
    </source>
</evidence>
<dbReference type="AlphaFoldDB" id="C4FSW1"/>
<gene>
    <name evidence="1" type="ORF">VEIDISOL_02009</name>
</gene>
<dbReference type="EMBL" id="ACIK02000019">
    <property type="protein sequence ID" value="EEP64939.1"/>
    <property type="molecule type" value="Genomic_DNA"/>
</dbReference>
<dbReference type="Proteomes" id="UP000003529">
    <property type="component" value="Unassembled WGS sequence"/>
</dbReference>
<dbReference type="HOGENOM" id="CLU_1261011_0_0_9"/>
<name>C4FSW1_9FIRM</name>
<keyword evidence="2" id="KW-1185">Reference proteome</keyword>
<dbReference type="Gene3D" id="3.10.450.40">
    <property type="match status" value="2"/>
</dbReference>
<dbReference type="eggNOG" id="COG3212">
    <property type="taxonomic scope" value="Bacteria"/>
</dbReference>
<accession>C4FSW1</accession>
<comment type="caution">
    <text evidence="1">The sequence shown here is derived from an EMBL/GenBank/DDBJ whole genome shotgun (WGS) entry which is preliminary data.</text>
</comment>
<sequence>MKALYIVGGYVMNKKLISMALTGVLAVGVLSVATPSVADARKTKPETSTDISVQRAPGESMVMTMSKIGTIFQNRFPNAALHSVELNSNDLNYGYKVVGYSKYHQYKMKIDVITGNTSDMDEGGKPKKVIGEIFNKDKVIEAAQAERVAKQQLGADAVVKGWKIEAHEGKILYYMTMHQDGKKTVVTVDAETGAYVGQSKSSKLPPEPDQGFDGRKTNIIWDNTIDMGR</sequence>
<organism evidence="1 2">
    <name type="scientific">Veillonella dispar ATCC 17748</name>
    <dbReference type="NCBI Taxonomy" id="546273"/>
    <lineage>
        <taxon>Bacteria</taxon>
        <taxon>Bacillati</taxon>
        <taxon>Bacillota</taxon>
        <taxon>Negativicutes</taxon>
        <taxon>Veillonellales</taxon>
        <taxon>Veillonellaceae</taxon>
        <taxon>Veillonella</taxon>
    </lineage>
</organism>
<reference evidence="1" key="1">
    <citation type="submission" date="2009-04" db="EMBL/GenBank/DDBJ databases">
        <authorList>
            <person name="Weinstock G."/>
            <person name="Sodergren E."/>
            <person name="Clifton S."/>
            <person name="Fulton L."/>
            <person name="Fulton B."/>
            <person name="Courtney L."/>
            <person name="Fronick C."/>
            <person name="Harrison M."/>
            <person name="Strong C."/>
            <person name="Farmer C."/>
            <person name="Delahaunty K."/>
            <person name="Markovic C."/>
            <person name="Hall O."/>
            <person name="Minx P."/>
            <person name="Tomlinson C."/>
            <person name="Mitreva M."/>
            <person name="Nelson J."/>
            <person name="Hou S."/>
            <person name="Wollam A."/>
            <person name="Pepin K.H."/>
            <person name="Johnson M."/>
            <person name="Bhonagiri V."/>
            <person name="Nash W.E."/>
            <person name="Warren W."/>
            <person name="Chinwalla A."/>
            <person name="Mardis E.R."/>
            <person name="Wilson R.K."/>
        </authorList>
    </citation>
    <scope>NUCLEOTIDE SEQUENCE [LARGE SCALE GENOMIC DNA]</scope>
    <source>
        <strain evidence="1">ATCC 17748</strain>
    </source>
</reference>
<proteinExistence type="predicted"/>
<evidence type="ECO:0000313" key="2">
    <source>
        <dbReference type="Proteomes" id="UP000003529"/>
    </source>
</evidence>
<protein>
    <submittedName>
        <fullName evidence="1">Peptidase propeptide and YPEB domain protein</fullName>
    </submittedName>
</protein>